<name>G9ZTD7_9LACO</name>
<protein>
    <submittedName>
        <fullName evidence="1">Uncharacterized protein</fullName>
    </submittedName>
</protein>
<proteinExistence type="predicted"/>
<organism evidence="1 2">
    <name type="scientific">Lentilactobacillus parafarraginis F0439</name>
    <dbReference type="NCBI Taxonomy" id="797515"/>
    <lineage>
        <taxon>Bacteria</taxon>
        <taxon>Bacillati</taxon>
        <taxon>Bacillota</taxon>
        <taxon>Bacilli</taxon>
        <taxon>Lactobacillales</taxon>
        <taxon>Lactobacillaceae</taxon>
        <taxon>Lentilactobacillus</taxon>
    </lineage>
</organism>
<dbReference type="STRING" id="797515.HMPREF9103_03022"/>
<dbReference type="HOGENOM" id="CLU_3291587_0_0_9"/>
<dbReference type="EMBL" id="AGEY01000207">
    <property type="protein sequence ID" value="EHL95352.1"/>
    <property type="molecule type" value="Genomic_DNA"/>
</dbReference>
<reference evidence="1 2" key="1">
    <citation type="submission" date="2011-09" db="EMBL/GenBank/DDBJ databases">
        <authorList>
            <person name="Weinstock G."/>
            <person name="Sodergren E."/>
            <person name="Clifton S."/>
            <person name="Fulton L."/>
            <person name="Fulton B."/>
            <person name="Courtney L."/>
            <person name="Fronick C."/>
            <person name="Harrison M."/>
            <person name="Strong C."/>
            <person name="Farmer C."/>
            <person name="Delahaunty K."/>
            <person name="Markovic C."/>
            <person name="Hall O."/>
            <person name="Minx P."/>
            <person name="Tomlinson C."/>
            <person name="Mitreva M."/>
            <person name="Hou S."/>
            <person name="Chen J."/>
            <person name="Wollam A."/>
            <person name="Pepin K.H."/>
            <person name="Johnson M."/>
            <person name="Bhonagiri V."/>
            <person name="Zhang X."/>
            <person name="Suruliraj S."/>
            <person name="Warren W."/>
            <person name="Chinwalla A."/>
            <person name="Mardis E.R."/>
            <person name="Wilson R.K."/>
        </authorList>
    </citation>
    <scope>NUCLEOTIDE SEQUENCE [LARGE SCALE GENOMIC DNA]</scope>
    <source>
        <strain evidence="1 2">F0439</strain>
    </source>
</reference>
<accession>G9ZTD7</accession>
<dbReference type="AlphaFoldDB" id="G9ZTD7"/>
<dbReference type="Proteomes" id="UP000004625">
    <property type="component" value="Unassembled WGS sequence"/>
</dbReference>
<keyword evidence="2" id="KW-1185">Reference proteome</keyword>
<evidence type="ECO:0000313" key="1">
    <source>
        <dbReference type="EMBL" id="EHL95352.1"/>
    </source>
</evidence>
<sequence length="40" mass="4723">MILFQLFWILWEGKPIYSQLILETLEAFHIDCNGLNGELI</sequence>
<comment type="caution">
    <text evidence="1">The sequence shown here is derived from an EMBL/GenBank/DDBJ whole genome shotgun (WGS) entry which is preliminary data.</text>
</comment>
<gene>
    <name evidence="1" type="ORF">HMPREF9103_03022</name>
</gene>
<evidence type="ECO:0000313" key="2">
    <source>
        <dbReference type="Proteomes" id="UP000004625"/>
    </source>
</evidence>